<dbReference type="EMBL" id="HBFR01021556">
    <property type="protein sequence ID" value="CAD8888352.1"/>
    <property type="molecule type" value="Transcribed_RNA"/>
</dbReference>
<dbReference type="Pfam" id="PF25780">
    <property type="entry name" value="TPR_IPO5"/>
    <property type="match status" value="1"/>
</dbReference>
<dbReference type="InterPro" id="IPR016024">
    <property type="entry name" value="ARM-type_fold"/>
</dbReference>
<organism evidence="10">
    <name type="scientific">Corethron hystrix</name>
    <dbReference type="NCBI Taxonomy" id="216773"/>
    <lineage>
        <taxon>Eukaryota</taxon>
        <taxon>Sar</taxon>
        <taxon>Stramenopiles</taxon>
        <taxon>Ochrophyta</taxon>
        <taxon>Bacillariophyta</taxon>
        <taxon>Coscinodiscophyceae</taxon>
        <taxon>Corethrophycidae</taxon>
        <taxon>Corethrales</taxon>
        <taxon>Corethraceae</taxon>
        <taxon>Corethron</taxon>
    </lineage>
</organism>
<dbReference type="InterPro" id="IPR040122">
    <property type="entry name" value="Importin_beta"/>
</dbReference>
<dbReference type="SUPFAM" id="SSF48371">
    <property type="entry name" value="ARM repeat"/>
    <property type="match status" value="2"/>
</dbReference>
<dbReference type="Gene3D" id="1.25.10.10">
    <property type="entry name" value="Leucine-rich Repeat Variant"/>
    <property type="match status" value="1"/>
</dbReference>
<gene>
    <name evidence="10" type="ORF">CHYS00102_LOCUS15550</name>
</gene>
<dbReference type="Pfam" id="PF13513">
    <property type="entry name" value="HEAT_EZ"/>
    <property type="match status" value="1"/>
</dbReference>
<dbReference type="SMART" id="SM00913">
    <property type="entry name" value="IBN_N"/>
    <property type="match status" value="1"/>
</dbReference>
<evidence type="ECO:0000256" key="4">
    <source>
        <dbReference type="ARBA" id="ARBA00022490"/>
    </source>
</evidence>
<keyword evidence="6" id="KW-0653">Protein transport</keyword>
<dbReference type="PANTHER" id="PTHR10527">
    <property type="entry name" value="IMPORTIN BETA"/>
    <property type="match status" value="1"/>
</dbReference>
<reference evidence="10" key="1">
    <citation type="submission" date="2021-01" db="EMBL/GenBank/DDBJ databases">
        <authorList>
            <person name="Corre E."/>
            <person name="Pelletier E."/>
            <person name="Niang G."/>
            <person name="Scheremetjew M."/>
            <person name="Finn R."/>
            <person name="Kale V."/>
            <person name="Holt S."/>
            <person name="Cochrane G."/>
            <person name="Meng A."/>
            <person name="Brown T."/>
            <person name="Cohen L."/>
        </authorList>
    </citation>
    <scope>NUCLEOTIDE SEQUENCE</scope>
    <source>
        <strain evidence="10">308</strain>
    </source>
</reference>
<protein>
    <recommendedName>
        <fullName evidence="9">Importin N-terminal domain-containing protein</fullName>
    </recommendedName>
</protein>
<dbReference type="InterPro" id="IPR011989">
    <property type="entry name" value="ARM-like"/>
</dbReference>
<evidence type="ECO:0000313" key="10">
    <source>
        <dbReference type="EMBL" id="CAD8888352.1"/>
    </source>
</evidence>
<keyword evidence="3" id="KW-0813">Transport</keyword>
<feature type="domain" description="Importin N-terminal" evidence="9">
    <location>
        <begin position="31"/>
        <end position="98"/>
    </location>
</feature>
<evidence type="ECO:0000256" key="7">
    <source>
        <dbReference type="ARBA" id="ARBA00023242"/>
    </source>
</evidence>
<evidence type="ECO:0000256" key="2">
    <source>
        <dbReference type="ARBA" id="ARBA00004496"/>
    </source>
</evidence>
<dbReference type="PROSITE" id="PS50166">
    <property type="entry name" value="IMPORTIN_B_NT"/>
    <property type="match status" value="1"/>
</dbReference>
<evidence type="ECO:0000259" key="9">
    <source>
        <dbReference type="PROSITE" id="PS50166"/>
    </source>
</evidence>
<dbReference type="AlphaFoldDB" id="A0A7S1BKM5"/>
<keyword evidence="5" id="KW-0677">Repeat</keyword>
<keyword evidence="7" id="KW-0539">Nucleus</keyword>
<feature type="region of interest" description="Disordered" evidence="8">
    <location>
        <begin position="331"/>
        <end position="351"/>
    </location>
</feature>
<evidence type="ECO:0000256" key="5">
    <source>
        <dbReference type="ARBA" id="ARBA00022737"/>
    </source>
</evidence>
<sequence length="1095" mass="117433">MSADQQQLSALLSHLTGGANHTPTTEEIREAEKQLKPLLKKKECIPALVGLLGDLNQSPSIRQISAIVLRKRIASHYPSFAEADRADLRKTILQVLSTEPERSVRLSTCAVAASIARVIYTDGDPVGGWPDLLSYVNAAAGDASIEAREMAYSLLCELTDTVGDHLRPQFPALSQMYSGALLDTGNPRVQCAALKSLGQLVSYLSDETDEGEGNPIDHFAGLIPTMLNAGVECQKRGDDEEIMVLCDVLYDLVRCNAISVVQHMSSMVAFCAAAISDENLEMTARDSAALVIASYAEGKPKQLGRAGAIPNILDMLMGLIEKSSDSASGALFDSNPTWREDDDAEADEDFDGPTATSMAQGTLDMLACHIPMAFIFQPAIERVVVRLKSNEPAARKAGIASLGVIAEGCSEPIREHLAEVMGHVFAAAADPDPQVRECTCFALGQLAEHCRPEILEYADKVLPVTFGLLDDANAAVQTTSCYVLEMFCEQLEPAKVRPFLDGMVRKLVQMLETSTRRSVQEMSVAALAATAVAAEAEFTPYVPGVAAMLEKMMSTKDEKLIGLRGRSLECMGHIAIAVEKEVFRPYFVGTMTCACDGLTTDNTDLHEFAYAAFANLSKVMGEEFTPCIAELVPHLVKVIGECNELEEAEEKDQKENADLQNLAVQYLPSPYEQGFNLGDSDDEDDPGKFIMNVRTALIDTKKAAITAIGEIAAHTGPAFVPYLESTVDALRGVSGYWHPLVKAECAEALPSLLVSSIAANHNGKVLWVKGNTDGGNPMSEHTNSLCSAIMGLLTEMIADEEKEVVAKACEGIQQTIELCGPYALAPVANECLKRTLDLISLLAPCQQDDEEFDEEVDDHDSFMTSVTDLIGSFGRVMGQQFSQFVPGFLPPICNFCKPTRPASDRAMALGCLGEIVQEVGEGVSEHWMGVFFPAVLSGLADGELNVRRNSAFCAGACCKSFGLLPIPQYPQILTALSPLFVLEKAGPSGGVTDPAGACVDNAVAAVARMIMASPENVPVGQVLPTILANVPLRSDFSENETVYECLLGLLHMNHPDAVANVGGFKKAFTDASSPGLESVADEIKVKLTAALGAMQ</sequence>
<keyword evidence="4" id="KW-0963">Cytoplasm</keyword>
<dbReference type="InterPro" id="IPR057672">
    <property type="entry name" value="TPR_IPO4/5"/>
</dbReference>
<dbReference type="GO" id="GO:0031267">
    <property type="term" value="F:small GTPase binding"/>
    <property type="evidence" value="ECO:0007669"/>
    <property type="project" value="InterPro"/>
</dbReference>
<evidence type="ECO:0000256" key="3">
    <source>
        <dbReference type="ARBA" id="ARBA00022448"/>
    </source>
</evidence>
<proteinExistence type="predicted"/>
<comment type="subcellular location">
    <subcellularLocation>
        <location evidence="2">Cytoplasm</location>
    </subcellularLocation>
    <subcellularLocation>
        <location evidence="1">Nucleus</location>
    </subcellularLocation>
</comment>
<evidence type="ECO:0000256" key="6">
    <source>
        <dbReference type="ARBA" id="ARBA00022927"/>
    </source>
</evidence>
<name>A0A7S1BKM5_9STRA</name>
<dbReference type="Pfam" id="PF03810">
    <property type="entry name" value="IBN_N"/>
    <property type="match status" value="1"/>
</dbReference>
<feature type="compositionally biased region" description="Acidic residues" evidence="8">
    <location>
        <begin position="340"/>
        <end position="351"/>
    </location>
</feature>
<accession>A0A7S1BKM5</accession>
<evidence type="ECO:0000256" key="1">
    <source>
        <dbReference type="ARBA" id="ARBA00004123"/>
    </source>
</evidence>
<dbReference type="InterPro" id="IPR001494">
    <property type="entry name" value="Importin-beta_N"/>
</dbReference>
<dbReference type="GO" id="GO:0006606">
    <property type="term" value="P:protein import into nucleus"/>
    <property type="evidence" value="ECO:0007669"/>
    <property type="project" value="InterPro"/>
</dbReference>
<dbReference type="GO" id="GO:0005737">
    <property type="term" value="C:cytoplasm"/>
    <property type="evidence" value="ECO:0007669"/>
    <property type="project" value="UniProtKB-SubCell"/>
</dbReference>
<evidence type="ECO:0000256" key="8">
    <source>
        <dbReference type="SAM" id="MobiDB-lite"/>
    </source>
</evidence>